<dbReference type="Gene3D" id="3.30.110.70">
    <property type="entry name" value="Hypothetical protein apc22750. Chain B"/>
    <property type="match status" value="1"/>
</dbReference>
<evidence type="ECO:0000313" key="4">
    <source>
        <dbReference type="Proteomes" id="UP000270046"/>
    </source>
</evidence>
<keyword evidence="4" id="KW-1185">Reference proteome</keyword>
<dbReference type="OrthoDB" id="9796448at2"/>
<sequence>MDTSLITTSTSLEGYKVTRHLGVVRGITVRSRSALGNIAGGFQSLFGGRLSIYVELCENAREEAYQLLIQHAQAIGANGIINMRYDANEVMQGITEVLAYGTAVVVEKI</sequence>
<dbReference type="Pfam" id="PF01906">
    <property type="entry name" value="YbjQ_1"/>
    <property type="match status" value="1"/>
</dbReference>
<reference evidence="3 4" key="1">
    <citation type="submission" date="2018-10" db="EMBL/GenBank/DDBJ databases">
        <title>Genome sequencing of Mucilaginibacter sp. HYN0043.</title>
        <authorList>
            <person name="Kim M."/>
            <person name="Yi H."/>
        </authorList>
    </citation>
    <scope>NUCLEOTIDE SEQUENCE [LARGE SCALE GENOMIC DNA]</scope>
    <source>
        <strain evidence="3 4">HYN0043</strain>
    </source>
</reference>
<dbReference type="EMBL" id="CP032869">
    <property type="protein sequence ID" value="AYL96289.1"/>
    <property type="molecule type" value="Genomic_DNA"/>
</dbReference>
<evidence type="ECO:0000256" key="1">
    <source>
        <dbReference type="ARBA" id="ARBA00010751"/>
    </source>
</evidence>
<dbReference type="AlphaFoldDB" id="A0A494VPS4"/>
<organism evidence="3 4">
    <name type="scientific">Mucilaginibacter celer</name>
    <dbReference type="NCBI Taxonomy" id="2305508"/>
    <lineage>
        <taxon>Bacteria</taxon>
        <taxon>Pseudomonadati</taxon>
        <taxon>Bacteroidota</taxon>
        <taxon>Sphingobacteriia</taxon>
        <taxon>Sphingobacteriales</taxon>
        <taxon>Sphingobacteriaceae</taxon>
        <taxon>Mucilaginibacter</taxon>
    </lineage>
</organism>
<dbReference type="PANTHER" id="PTHR34068">
    <property type="entry name" value="UPF0145 PROTEIN YBJQ"/>
    <property type="match status" value="1"/>
</dbReference>
<gene>
    <name evidence="3" type="ORF">HYN43_013740</name>
</gene>
<comment type="similarity">
    <text evidence="1 2">Belongs to the UPF0145 family.</text>
</comment>
<dbReference type="HAMAP" id="MF_00338">
    <property type="entry name" value="UPF0145"/>
    <property type="match status" value="1"/>
</dbReference>
<protein>
    <recommendedName>
        <fullName evidence="2">UPF0145 protein HYN43_013740</fullName>
    </recommendedName>
</protein>
<evidence type="ECO:0000256" key="2">
    <source>
        <dbReference type="HAMAP-Rule" id="MF_00338"/>
    </source>
</evidence>
<dbReference type="RefSeq" id="WP_112573541.1">
    <property type="nucleotide sequence ID" value="NZ_CP032869.1"/>
</dbReference>
<dbReference type="SUPFAM" id="SSF117782">
    <property type="entry name" value="YbjQ-like"/>
    <property type="match status" value="1"/>
</dbReference>
<dbReference type="PANTHER" id="PTHR34068:SF2">
    <property type="entry name" value="UPF0145 PROTEIN SCO3412"/>
    <property type="match status" value="1"/>
</dbReference>
<dbReference type="Proteomes" id="UP000270046">
    <property type="component" value="Chromosome"/>
</dbReference>
<dbReference type="InterPro" id="IPR035439">
    <property type="entry name" value="UPF0145_dom_sf"/>
</dbReference>
<name>A0A494VPS4_9SPHI</name>
<proteinExistence type="inferred from homology"/>
<dbReference type="InterPro" id="IPR002765">
    <property type="entry name" value="UPF0145_YbjQ-like"/>
</dbReference>
<accession>A0A494VPS4</accession>
<evidence type="ECO:0000313" key="3">
    <source>
        <dbReference type="EMBL" id="AYL96289.1"/>
    </source>
</evidence>
<dbReference type="KEGG" id="muh:HYN43_013740"/>